<feature type="domain" description="GIY-YIG" evidence="2">
    <location>
        <begin position="2"/>
        <end position="77"/>
    </location>
</feature>
<keyword evidence="3" id="KW-0378">Hydrolase</keyword>
<name>A0A401JGY0_9PROT</name>
<accession>A0A401JGY0</accession>
<dbReference type="PANTHER" id="PTHR34477">
    <property type="entry name" value="UPF0213 PROTEIN YHBQ"/>
    <property type="match status" value="1"/>
</dbReference>
<dbReference type="GO" id="GO:0004519">
    <property type="term" value="F:endonuclease activity"/>
    <property type="evidence" value="ECO:0007669"/>
    <property type="project" value="UniProtKB-KW"/>
</dbReference>
<dbReference type="CDD" id="cd10456">
    <property type="entry name" value="GIY-YIG_UPF0213"/>
    <property type="match status" value="1"/>
</dbReference>
<evidence type="ECO:0000313" key="4">
    <source>
        <dbReference type="Proteomes" id="UP000286806"/>
    </source>
</evidence>
<evidence type="ECO:0000256" key="1">
    <source>
        <dbReference type="ARBA" id="ARBA00007435"/>
    </source>
</evidence>
<dbReference type="Proteomes" id="UP000286806">
    <property type="component" value="Unassembled WGS sequence"/>
</dbReference>
<comment type="similarity">
    <text evidence="1">Belongs to the UPF0213 family.</text>
</comment>
<evidence type="ECO:0000313" key="3">
    <source>
        <dbReference type="EMBL" id="GBL46901.1"/>
    </source>
</evidence>
<dbReference type="SUPFAM" id="SSF82771">
    <property type="entry name" value="GIY-YIG endonuclease"/>
    <property type="match status" value="1"/>
</dbReference>
<organism evidence="3 4">
    <name type="scientific">Sulfuriferula multivorans</name>
    <dbReference type="NCBI Taxonomy" id="1559896"/>
    <lineage>
        <taxon>Bacteria</taxon>
        <taxon>Pseudomonadati</taxon>
        <taxon>Pseudomonadota</taxon>
        <taxon>Betaproteobacteria</taxon>
        <taxon>Nitrosomonadales</taxon>
        <taxon>Sulfuricellaceae</taxon>
        <taxon>Sulfuriferula</taxon>
    </lineage>
</organism>
<dbReference type="InterPro" id="IPR035901">
    <property type="entry name" value="GIY-YIG_endonuc_sf"/>
</dbReference>
<dbReference type="OrthoDB" id="9797095at2"/>
<dbReference type="Pfam" id="PF01541">
    <property type="entry name" value="GIY-YIG"/>
    <property type="match status" value="1"/>
</dbReference>
<sequence length="81" mass="9298">MAEWYVYILQCADRTLYTGVTTDITARVVTHNAGKGAKYTRGRLPAVLVYQEKASDRGAALRREHAIKQMRAEKKRQLFRV</sequence>
<keyword evidence="4" id="KW-1185">Reference proteome</keyword>
<dbReference type="InterPro" id="IPR050190">
    <property type="entry name" value="UPF0213_domain"/>
</dbReference>
<proteinExistence type="inferred from homology"/>
<comment type="caution">
    <text evidence="3">The sequence shown here is derived from an EMBL/GenBank/DDBJ whole genome shotgun (WGS) entry which is preliminary data.</text>
</comment>
<keyword evidence="3" id="KW-0540">Nuclease</keyword>
<dbReference type="PANTHER" id="PTHR34477:SF1">
    <property type="entry name" value="UPF0213 PROTEIN YHBQ"/>
    <property type="match status" value="1"/>
</dbReference>
<evidence type="ECO:0000259" key="2">
    <source>
        <dbReference type="PROSITE" id="PS50164"/>
    </source>
</evidence>
<protein>
    <submittedName>
        <fullName evidence="3">Putative endonuclease containing a URI domain</fullName>
    </submittedName>
</protein>
<dbReference type="PROSITE" id="PS50164">
    <property type="entry name" value="GIY_YIG"/>
    <property type="match status" value="1"/>
</dbReference>
<dbReference type="EMBL" id="BGOW01000029">
    <property type="protein sequence ID" value="GBL46901.1"/>
    <property type="molecule type" value="Genomic_DNA"/>
</dbReference>
<dbReference type="InterPro" id="IPR000305">
    <property type="entry name" value="GIY-YIG_endonuc"/>
</dbReference>
<gene>
    <name evidence="3" type="ORF">SFMTTN_2728</name>
</gene>
<keyword evidence="3" id="KW-0255">Endonuclease</keyword>
<dbReference type="AlphaFoldDB" id="A0A401JGY0"/>
<dbReference type="Gene3D" id="3.40.1440.10">
    <property type="entry name" value="GIY-YIG endonuclease"/>
    <property type="match status" value="1"/>
</dbReference>
<reference evidence="3 4" key="1">
    <citation type="journal article" date="2019" name="Front. Microbiol.">
        <title>Genomes of Neutrophilic Sulfur-Oxidizing Chemolithoautotrophs Representing 9 Proteobacterial Species From 8 Genera.</title>
        <authorList>
            <person name="Watanabe T."/>
            <person name="Kojima H."/>
            <person name="Umezawa K."/>
            <person name="Hori C."/>
            <person name="Takasuka T.E."/>
            <person name="Kato Y."/>
            <person name="Fukui M."/>
        </authorList>
    </citation>
    <scope>NUCLEOTIDE SEQUENCE [LARGE SCALE GENOMIC DNA]</scope>
    <source>
        <strain evidence="3 4">TTN</strain>
    </source>
</reference>